<keyword evidence="14" id="KW-0003">3Fe-4S</keyword>
<dbReference type="InterPro" id="IPR002489">
    <property type="entry name" value="Glu_synth_asu_C"/>
</dbReference>
<dbReference type="SUPFAM" id="SSF51395">
    <property type="entry name" value="FMN-linked oxidoreductases"/>
    <property type="match status" value="1"/>
</dbReference>
<dbReference type="GO" id="GO:0004355">
    <property type="term" value="F:glutamate synthase (NADPH) activity"/>
    <property type="evidence" value="ECO:0007669"/>
    <property type="project" value="UniProtKB-EC"/>
</dbReference>
<organism evidence="20 21">
    <name type="scientific">Limimaricola hongkongensis DSM 17492</name>
    <dbReference type="NCBI Taxonomy" id="1122180"/>
    <lineage>
        <taxon>Bacteria</taxon>
        <taxon>Pseudomonadati</taxon>
        <taxon>Pseudomonadota</taxon>
        <taxon>Alphaproteobacteria</taxon>
        <taxon>Rhodobacterales</taxon>
        <taxon>Paracoccaceae</taxon>
        <taxon>Limimaricola</taxon>
    </lineage>
</organism>
<reference evidence="20 21" key="1">
    <citation type="submission" date="2013-03" db="EMBL/GenBank/DDBJ databases">
        <authorList>
            <person name="Fiebig A."/>
            <person name="Goeker M."/>
            <person name="Klenk H.-P.P."/>
        </authorList>
    </citation>
    <scope>NUCLEOTIDE SEQUENCE [LARGE SCALE GENOMIC DNA]</scope>
    <source>
        <strain evidence="20 21">DSM 17492</strain>
    </source>
</reference>
<evidence type="ECO:0000256" key="7">
    <source>
        <dbReference type="ARBA" id="ARBA00022643"/>
    </source>
</evidence>
<gene>
    <name evidence="20" type="ORF">Lokhon_00794</name>
</gene>
<dbReference type="CDD" id="cd00713">
    <property type="entry name" value="GltS"/>
    <property type="match status" value="1"/>
</dbReference>
<dbReference type="Pfam" id="PF00310">
    <property type="entry name" value="GATase_2"/>
    <property type="match status" value="1"/>
</dbReference>
<keyword evidence="5" id="KW-0028">Amino-acid biosynthesis</keyword>
<comment type="similarity">
    <text evidence="3">Belongs to the glutamate synthase family.</text>
</comment>
<evidence type="ECO:0000256" key="3">
    <source>
        <dbReference type="ARBA" id="ARBA00009716"/>
    </source>
</evidence>
<evidence type="ECO:0000256" key="1">
    <source>
        <dbReference type="ARBA" id="ARBA00001917"/>
    </source>
</evidence>
<keyword evidence="8" id="KW-0479">Metal-binding</keyword>
<evidence type="ECO:0000259" key="19">
    <source>
        <dbReference type="PROSITE" id="PS51278"/>
    </source>
</evidence>
<evidence type="ECO:0000256" key="14">
    <source>
        <dbReference type="ARBA" id="ARBA00023291"/>
    </source>
</evidence>
<keyword evidence="7" id="KW-0288">FMN</keyword>
<dbReference type="FunFam" id="3.20.20.70:FF:000097">
    <property type="entry name" value="Glutamate synthase, large subunit"/>
    <property type="match status" value="1"/>
</dbReference>
<dbReference type="Pfam" id="PF01493">
    <property type="entry name" value="GXGXG"/>
    <property type="match status" value="1"/>
</dbReference>
<evidence type="ECO:0000256" key="6">
    <source>
        <dbReference type="ARBA" id="ARBA00022630"/>
    </source>
</evidence>
<dbReference type="FunFam" id="3.60.20.10:FF:000001">
    <property type="entry name" value="Glutamate synthase, large subunit"/>
    <property type="match status" value="1"/>
</dbReference>
<evidence type="ECO:0000256" key="9">
    <source>
        <dbReference type="ARBA" id="ARBA00022962"/>
    </source>
</evidence>
<dbReference type="PANTHER" id="PTHR11938">
    <property type="entry name" value="FAD NADPH DEHYDROGENASE/OXIDOREDUCTASE"/>
    <property type="match status" value="1"/>
</dbReference>
<evidence type="ECO:0000256" key="11">
    <source>
        <dbReference type="ARBA" id="ARBA00023004"/>
    </source>
</evidence>
<dbReference type="SUPFAM" id="SSF69336">
    <property type="entry name" value="Alpha subunit of glutamate synthase, C-terminal domain"/>
    <property type="match status" value="1"/>
</dbReference>
<protein>
    <recommendedName>
        <fullName evidence="17">Glutamate synthase [NADPH] large chain</fullName>
        <ecNumber evidence="4">1.4.1.13</ecNumber>
    </recommendedName>
    <alternativeName>
        <fullName evidence="18">Glutamate synthase subunit alpha</fullName>
    </alternativeName>
</protein>
<dbReference type="PROSITE" id="PS51278">
    <property type="entry name" value="GATASE_TYPE_2"/>
    <property type="match status" value="1"/>
</dbReference>
<dbReference type="Gene3D" id="2.160.20.60">
    <property type="entry name" value="Glutamate synthase, alpha subunit, C-terminal domain"/>
    <property type="match status" value="1"/>
</dbReference>
<dbReference type="Gene3D" id="3.60.20.10">
    <property type="entry name" value="Glutamine Phosphoribosylpyrophosphate, subunit 1, domain 1"/>
    <property type="match status" value="1"/>
</dbReference>
<evidence type="ECO:0000256" key="17">
    <source>
        <dbReference type="ARBA" id="ARBA00072108"/>
    </source>
</evidence>
<dbReference type="PANTHER" id="PTHR11938:SF133">
    <property type="entry name" value="GLUTAMATE SYNTHASE (NADH)"/>
    <property type="match status" value="1"/>
</dbReference>
<dbReference type="InterPro" id="IPR050711">
    <property type="entry name" value="ET-N_metabolism_enzyme"/>
</dbReference>
<evidence type="ECO:0000313" key="21">
    <source>
        <dbReference type="Proteomes" id="UP000025047"/>
    </source>
</evidence>
<dbReference type="InterPro" id="IPR036485">
    <property type="entry name" value="Glu_synth_asu_C_sf"/>
</dbReference>
<dbReference type="EC" id="1.4.1.13" evidence="4"/>
<evidence type="ECO:0000256" key="15">
    <source>
        <dbReference type="ARBA" id="ARBA00037898"/>
    </source>
</evidence>
<dbReference type="OrthoDB" id="9758182at2"/>
<evidence type="ECO:0000313" key="20">
    <source>
        <dbReference type="EMBL" id="EYD73266.1"/>
    </source>
</evidence>
<evidence type="ECO:0000256" key="2">
    <source>
        <dbReference type="ARBA" id="ARBA00001927"/>
    </source>
</evidence>
<comment type="catalytic activity">
    <reaction evidence="16">
        <text>2 L-glutamate + NADP(+) = L-glutamine + 2-oxoglutarate + NADPH + H(+)</text>
        <dbReference type="Rhea" id="RHEA:15501"/>
        <dbReference type="ChEBI" id="CHEBI:15378"/>
        <dbReference type="ChEBI" id="CHEBI:16810"/>
        <dbReference type="ChEBI" id="CHEBI:29985"/>
        <dbReference type="ChEBI" id="CHEBI:57783"/>
        <dbReference type="ChEBI" id="CHEBI:58349"/>
        <dbReference type="ChEBI" id="CHEBI:58359"/>
        <dbReference type="EC" id="1.4.1.13"/>
    </reaction>
</comment>
<accession>A0A017HFX4</accession>
<dbReference type="InterPro" id="IPR017932">
    <property type="entry name" value="GATase_2_dom"/>
</dbReference>
<keyword evidence="13" id="KW-0314">Glutamate biosynthesis</keyword>
<dbReference type="STRING" id="1122180.Lokhon_00794"/>
<dbReference type="InterPro" id="IPR002932">
    <property type="entry name" value="Glu_synthdom"/>
</dbReference>
<comment type="cofactor">
    <cofactor evidence="2">
        <name>[3Fe-4S] cluster</name>
        <dbReference type="ChEBI" id="CHEBI:21137"/>
    </cofactor>
</comment>
<evidence type="ECO:0000256" key="12">
    <source>
        <dbReference type="ARBA" id="ARBA00023014"/>
    </source>
</evidence>
<evidence type="ECO:0000256" key="5">
    <source>
        <dbReference type="ARBA" id="ARBA00022605"/>
    </source>
</evidence>
<evidence type="ECO:0000256" key="4">
    <source>
        <dbReference type="ARBA" id="ARBA00012079"/>
    </source>
</evidence>
<dbReference type="eggNOG" id="COG0067">
    <property type="taxonomic scope" value="Bacteria"/>
</dbReference>
<sequence length="1520" mass="165527">MTTYDDAWVASEEAKRAYMAEHGLYREDDEHASCGVGLVVSIDGKPQRSVVEKGIAALKAVWHRGAVDADGKTGDGAGIHVQIPRAFFEDQIRRTGHEPMAERRIAVGQVFLPRNDFSAQETCRTIVETEVLRMGHYIYGWRHVPVDVTCLGEKANATRPEIEQILIRCEKDIDEEQFERELYIIRRRIERASVAAGVRELYLASLSCRSVIYKGMMLAEQVAVFYPDLMDPRFESAFALYHQRYSTNTFPQWWLAQPFRMLAHNGEINTLKGNVNWMKSHEIRMASSTFGEMAEDIKPIVPQGSSDSAALDSVFEVLVRAGRNAPMAKTMLVPEAWSKSRVEMPEAWQNMYSYCNAVMEPWDGPAALAMTDGRWVCAGLDRNGLRPMRYVVTGDGLLVAGSEAGMVPVNEASVIEKGALGPGQLIAVDMAEGKLFHDGEIKDKLAASQPFGEWIEKVVNLNDILREIPEEPLFEGPELRRRQIAAGYSIEELEQVLAPMAEDGKEMIASMGDDTPSAVLSTKYRPLSHFFRQNFSQVTNPPIDSLRESRVMSLKTRFGNLKNVLDESSSQAEILVLESPFIANAEFDTMVEQFGDQVAFIDCTFPAGGAADGLRAGLERIRAEAEDAVRSGAGHIVLTDQHQDEDRIGMPMILATSAVHSWLTRKGLRTFCSVNVRSAECIDPHYFAVLISSGATTVNAYLAQDSLADRLNRGLLEGTLTDIMRRYRDAVDAGLLKIIAKMGISVISSYRGGLNFEAVGLSRAMCAEYFPGMHSRISGIGLTGIQKKLEEVHAQGWTKPGADLGALPIGGFYKSRRSGEKHAWEATTMHMMQAACDRASFELWKQYASTMQANPPIHLRDLLAIKPMGEAIPIEQVESITAIRKRFVTPGMSLGALSPEAHKTLNVAMNRIGAKSDSGEGGEDPAHFLPEANGDNPSAKIKQVASGRFGVTAEYLGACEELEIKVAQGAKPGEGGQLPGMKVTKLIARLRHSTEGVTLISPPPHHDIYSIEDLAQLIYDLKQINPRAKVTVKLVSSSGVGTIAAGVAKAKADVILISGHNGGTGASPATSIKYAGLPWEMGLTEAHQVLSMNNLRSRVTLRTDGGLRTGRDIVMAAMMGAEEYGIGTAALIAMGCIMVRQCQSNTCPVGVCTQDEELRGKFTGNADKVVNLITFYAQEVREILASIGARSLDEVIGRADLLTQVSRGSAHLDDLDLNPLLITVDGTKVDGTKSIRYDRAKPRNEVLDTLDAEIVKDAKRFLEDGEKMQLQYAVQNTHRTIGTRISAHIVENFGMRNQLQPDHLTVKLTGSAGQSLGAFGAPGLKIEVSGDANDYVGKGLSGATIVVRPAMASPLVASENTIIGNTVLYGATAGYLFAAGRAGERFGVRNSGAHVVIEGCGTNGCEYMTGGVAVILGSIGANFGAGMTGGMAYLYDPEGLAEPLMNTETLVTCPVTVDHWEAELHGLIERHQLETGSRKAAEILQHWDSEKHNFLQVCPKEMLRHIPHPLTVEEVALPAE</sequence>
<keyword evidence="21" id="KW-1185">Reference proteome</keyword>
<dbReference type="InterPro" id="IPR006982">
    <property type="entry name" value="Glu_synth_centr_N"/>
</dbReference>
<evidence type="ECO:0000256" key="13">
    <source>
        <dbReference type="ARBA" id="ARBA00023164"/>
    </source>
</evidence>
<feature type="domain" description="Glutamine amidotransferase type-2" evidence="19">
    <location>
        <begin position="34"/>
        <end position="431"/>
    </location>
</feature>
<dbReference type="NCBIfam" id="NF008730">
    <property type="entry name" value="PRK11750.1"/>
    <property type="match status" value="1"/>
</dbReference>
<dbReference type="Proteomes" id="UP000025047">
    <property type="component" value="Unassembled WGS sequence"/>
</dbReference>
<keyword evidence="11" id="KW-0408">Iron</keyword>
<dbReference type="Pfam" id="PF01645">
    <property type="entry name" value="Glu_synthase"/>
    <property type="match status" value="1"/>
</dbReference>
<dbReference type="eggNOG" id="COG0069">
    <property type="taxonomic scope" value="Bacteria"/>
</dbReference>
<dbReference type="EMBL" id="APGJ01000003">
    <property type="protein sequence ID" value="EYD73266.1"/>
    <property type="molecule type" value="Genomic_DNA"/>
</dbReference>
<dbReference type="RefSeq" id="WP_017927708.1">
    <property type="nucleotide sequence ID" value="NZ_KB822996.1"/>
</dbReference>
<keyword evidence="9" id="KW-0315">Glutamine amidotransferase</keyword>
<comment type="caution">
    <text evidence="20">The sequence shown here is derived from an EMBL/GenBank/DDBJ whole genome shotgun (WGS) entry which is preliminary data.</text>
</comment>
<dbReference type="GO" id="GO:0006537">
    <property type="term" value="P:glutamate biosynthetic process"/>
    <property type="evidence" value="ECO:0007669"/>
    <property type="project" value="UniProtKB-KW"/>
</dbReference>
<dbReference type="InterPro" id="IPR029055">
    <property type="entry name" value="Ntn_hydrolases_N"/>
</dbReference>
<dbReference type="HOGENOM" id="CLU_000422_8_2_5"/>
<dbReference type="Gene3D" id="3.20.20.70">
    <property type="entry name" value="Aldolase class I"/>
    <property type="match status" value="2"/>
</dbReference>
<comment type="pathway">
    <text evidence="15">Amino-acid biosynthesis; L-glutamate biosynthesis via GLT pathway; L-glutamate from 2-oxoglutarate and L-glutamine (NADP(+) route): step 1/1.</text>
</comment>
<proteinExistence type="inferred from homology"/>
<keyword evidence="10 20" id="KW-0560">Oxidoreductase</keyword>
<dbReference type="GO" id="GO:0051538">
    <property type="term" value="F:3 iron, 4 sulfur cluster binding"/>
    <property type="evidence" value="ECO:0007669"/>
    <property type="project" value="UniProtKB-KW"/>
</dbReference>
<evidence type="ECO:0000256" key="16">
    <source>
        <dbReference type="ARBA" id="ARBA00048151"/>
    </source>
</evidence>
<comment type="cofactor">
    <cofactor evidence="1">
        <name>FMN</name>
        <dbReference type="ChEBI" id="CHEBI:58210"/>
    </cofactor>
</comment>
<dbReference type="SUPFAM" id="SSF56235">
    <property type="entry name" value="N-terminal nucleophile aminohydrolases (Ntn hydrolases)"/>
    <property type="match status" value="1"/>
</dbReference>
<dbReference type="GO" id="GO:0019676">
    <property type="term" value="P:ammonia assimilation cycle"/>
    <property type="evidence" value="ECO:0007669"/>
    <property type="project" value="TreeGrafter"/>
</dbReference>
<dbReference type="eggNOG" id="COG0070">
    <property type="taxonomic scope" value="Bacteria"/>
</dbReference>
<evidence type="ECO:0000256" key="8">
    <source>
        <dbReference type="ARBA" id="ARBA00022723"/>
    </source>
</evidence>
<dbReference type="GO" id="GO:0046872">
    <property type="term" value="F:metal ion binding"/>
    <property type="evidence" value="ECO:0007669"/>
    <property type="project" value="UniProtKB-KW"/>
</dbReference>
<dbReference type="CDD" id="cd00982">
    <property type="entry name" value="gltB_C"/>
    <property type="match status" value="1"/>
</dbReference>
<keyword evidence="12" id="KW-0411">Iron-sulfur</keyword>
<keyword evidence="6" id="KW-0285">Flavoprotein</keyword>
<dbReference type="Pfam" id="PF04898">
    <property type="entry name" value="Glu_syn_central"/>
    <property type="match status" value="1"/>
</dbReference>
<dbReference type="PATRIC" id="fig|1122180.6.peg.790"/>
<name>A0A017HFX4_9RHOB</name>
<dbReference type="InterPro" id="IPR013785">
    <property type="entry name" value="Aldolase_TIM"/>
</dbReference>
<evidence type="ECO:0000256" key="18">
    <source>
        <dbReference type="ARBA" id="ARBA00079921"/>
    </source>
</evidence>
<dbReference type="CDD" id="cd02808">
    <property type="entry name" value="GltS_FMN"/>
    <property type="match status" value="1"/>
</dbReference>
<evidence type="ECO:0000256" key="10">
    <source>
        <dbReference type="ARBA" id="ARBA00023002"/>
    </source>
</evidence>